<dbReference type="InterPro" id="IPR012295">
    <property type="entry name" value="TBP_dom_sf"/>
</dbReference>
<dbReference type="AlphaFoldDB" id="A0A6P8XVK8"/>
<keyword evidence="5" id="KW-0805">Transcription regulation</keyword>
<comment type="similarity">
    <text evidence="3">Belongs to the TBP family.</text>
</comment>
<name>A0A6P8XVK8_DROAB</name>
<protein>
    <recommendedName>
        <fullName evidence="9">TATA box-binding protein-like 1</fullName>
    </recommendedName>
    <alternativeName>
        <fullName evidence="10">TBP-like factor</fullName>
    </alternativeName>
</protein>
<evidence type="ECO:0000256" key="9">
    <source>
        <dbReference type="ARBA" id="ARBA00023474"/>
    </source>
</evidence>
<keyword evidence="6" id="KW-0238">DNA-binding</keyword>
<dbReference type="Gene3D" id="3.30.310.10">
    <property type="entry name" value="TATA-Binding Protein"/>
    <property type="match status" value="2"/>
</dbReference>
<dbReference type="GeneID" id="117566189"/>
<evidence type="ECO:0000256" key="5">
    <source>
        <dbReference type="ARBA" id="ARBA00023015"/>
    </source>
</evidence>
<dbReference type="GO" id="GO:0005737">
    <property type="term" value="C:cytoplasm"/>
    <property type="evidence" value="ECO:0007669"/>
    <property type="project" value="UniProtKB-SubCell"/>
</dbReference>
<dbReference type="PANTHER" id="PTHR10126">
    <property type="entry name" value="TATA-BOX BINDING PROTEIN"/>
    <property type="match status" value="1"/>
</dbReference>
<accession>A0A6P8XVK8</accession>
<evidence type="ECO:0000313" key="12">
    <source>
        <dbReference type="Proteomes" id="UP000515160"/>
    </source>
</evidence>
<evidence type="ECO:0000256" key="7">
    <source>
        <dbReference type="ARBA" id="ARBA00023163"/>
    </source>
</evidence>
<evidence type="ECO:0000256" key="2">
    <source>
        <dbReference type="ARBA" id="ARBA00004496"/>
    </source>
</evidence>
<evidence type="ECO:0000256" key="4">
    <source>
        <dbReference type="ARBA" id="ARBA00022490"/>
    </source>
</evidence>
<feature type="region of interest" description="Disordered" evidence="11">
    <location>
        <begin position="413"/>
        <end position="471"/>
    </location>
</feature>
<comment type="subcellular location">
    <subcellularLocation>
        <location evidence="2">Cytoplasm</location>
    </subcellularLocation>
    <subcellularLocation>
        <location evidence="1">Nucleus</location>
    </subcellularLocation>
</comment>
<dbReference type="Proteomes" id="UP000515160">
    <property type="component" value="Chromosome 2L"/>
</dbReference>
<dbReference type="GO" id="GO:0005634">
    <property type="term" value="C:nucleus"/>
    <property type="evidence" value="ECO:0007669"/>
    <property type="project" value="UniProtKB-SubCell"/>
</dbReference>
<evidence type="ECO:0000256" key="3">
    <source>
        <dbReference type="ARBA" id="ARBA00005560"/>
    </source>
</evidence>
<dbReference type="SUPFAM" id="SSF55945">
    <property type="entry name" value="TATA-box binding protein-like"/>
    <property type="match status" value="2"/>
</dbReference>
<keyword evidence="8" id="KW-0539">Nucleus</keyword>
<dbReference type="OrthoDB" id="2127950at2759"/>
<evidence type="ECO:0000313" key="13">
    <source>
        <dbReference type="RefSeq" id="XP_034101597.1"/>
    </source>
</evidence>
<organism evidence="12 13">
    <name type="scientific">Drosophila albomicans</name>
    <name type="common">Fruit fly</name>
    <dbReference type="NCBI Taxonomy" id="7291"/>
    <lineage>
        <taxon>Eukaryota</taxon>
        <taxon>Metazoa</taxon>
        <taxon>Ecdysozoa</taxon>
        <taxon>Arthropoda</taxon>
        <taxon>Hexapoda</taxon>
        <taxon>Insecta</taxon>
        <taxon>Pterygota</taxon>
        <taxon>Neoptera</taxon>
        <taxon>Endopterygota</taxon>
        <taxon>Diptera</taxon>
        <taxon>Brachycera</taxon>
        <taxon>Muscomorpha</taxon>
        <taxon>Ephydroidea</taxon>
        <taxon>Drosophilidae</taxon>
        <taxon>Drosophila</taxon>
    </lineage>
</organism>
<keyword evidence="12" id="KW-1185">Reference proteome</keyword>
<dbReference type="CDD" id="cd04517">
    <property type="entry name" value="TLF"/>
    <property type="match status" value="1"/>
</dbReference>
<reference evidence="13" key="1">
    <citation type="submission" date="2025-08" db="UniProtKB">
        <authorList>
            <consortium name="RefSeq"/>
        </authorList>
    </citation>
    <scope>IDENTIFICATION</scope>
    <source>
        <strain evidence="13">15112-1751.03</strain>
        <tissue evidence="13">Whole Adult</tissue>
    </source>
</reference>
<evidence type="ECO:0000256" key="8">
    <source>
        <dbReference type="ARBA" id="ARBA00023242"/>
    </source>
</evidence>
<dbReference type="GO" id="GO:0006352">
    <property type="term" value="P:DNA-templated transcription initiation"/>
    <property type="evidence" value="ECO:0007669"/>
    <property type="project" value="InterPro"/>
</dbReference>
<keyword evidence="7" id="KW-0804">Transcription</keyword>
<dbReference type="PRINTS" id="PR00686">
    <property type="entry name" value="TIFACTORIID"/>
</dbReference>
<dbReference type="InterPro" id="IPR000814">
    <property type="entry name" value="TBP"/>
</dbReference>
<dbReference type="FunFam" id="3.30.310.10:FF:000009">
    <property type="entry name" value="TatA box-binding protein-like protein 1"/>
    <property type="match status" value="1"/>
</dbReference>
<sequence length="518" mass="57388">MSLEVNNLLNVSQEQESEIVDKQNAIGDDDGKAELDIVINNVVCSFSVKCHLNLHDIALTGVNVEYRRENSMLTMRLRRPYTTASIWSSGRITCTGATSEEDARIAARRYARCLQKLGFPVGFHNFRIYNVLGTCTMPWAIRIVQFSEHHRNQASYEPELHPGVTYRMTDPIATLKIFATGSITVTAQNVATVDLAIQRIYDLVYEFRNESSRRDLGESQLKDCLSKTPRHPALGAPRVASTTWRPKPPVHSYMKFLDSIPNTMPPQMNKNSSIHNTSINNTLTNTTLIKNISNNNTSINKSLNNTTLTNTTLINNISNNSNTIKNSLNNTVLINTILPTTSINNLTNCALTNTTLTNTTLTNTALTNTSLTNTTSVNATSINDAEMSSSGSDNIFSNARRRASERWVTKLQEKQSRLTDPSSFANTTALPASRSVPQTTKKPLLPHNKQLNSNNLRRPKALPRSASILPPIPTRRTTIAAPIATRKKPAAVSVPSNIQLVETANSEEVAEDEINWQM</sequence>
<dbReference type="InterPro" id="IPR015445">
    <property type="entry name" value="TBP-like"/>
</dbReference>
<evidence type="ECO:0000256" key="10">
    <source>
        <dbReference type="ARBA" id="ARBA00033173"/>
    </source>
</evidence>
<evidence type="ECO:0000256" key="11">
    <source>
        <dbReference type="SAM" id="MobiDB-lite"/>
    </source>
</evidence>
<dbReference type="Pfam" id="PF00352">
    <property type="entry name" value="TBP"/>
    <property type="match status" value="2"/>
</dbReference>
<gene>
    <name evidence="13" type="primary">LOC117566189</name>
</gene>
<evidence type="ECO:0000256" key="6">
    <source>
        <dbReference type="ARBA" id="ARBA00023125"/>
    </source>
</evidence>
<dbReference type="FunFam" id="3.30.310.10:FF:000005">
    <property type="entry name" value="TATA box-binding protein-like 1"/>
    <property type="match status" value="1"/>
</dbReference>
<dbReference type="GO" id="GO:0003677">
    <property type="term" value="F:DNA binding"/>
    <property type="evidence" value="ECO:0007669"/>
    <property type="project" value="UniProtKB-KW"/>
</dbReference>
<proteinExistence type="inferred from homology"/>
<evidence type="ECO:0000256" key="1">
    <source>
        <dbReference type="ARBA" id="ARBA00004123"/>
    </source>
</evidence>
<keyword evidence="4" id="KW-0963">Cytoplasm</keyword>
<feature type="compositionally biased region" description="Polar residues" evidence="11">
    <location>
        <begin position="418"/>
        <end position="441"/>
    </location>
</feature>
<dbReference type="RefSeq" id="XP_034101597.1">
    <property type="nucleotide sequence ID" value="XM_034245706.2"/>
</dbReference>